<evidence type="ECO:0000313" key="1">
    <source>
        <dbReference type="EMBL" id="JAC75693.1"/>
    </source>
</evidence>
<accession>A0A061RUR6</accession>
<dbReference type="AlphaFoldDB" id="A0A061RUR6"/>
<protein>
    <submittedName>
        <fullName evidence="1">Uncharacterized protein</fullName>
    </submittedName>
</protein>
<proteinExistence type="predicted"/>
<name>A0A061RUR6_9CHLO</name>
<reference evidence="1" key="1">
    <citation type="submission" date="2014-05" db="EMBL/GenBank/DDBJ databases">
        <title>The transcriptome of the halophilic microalga Tetraselmis sp. GSL018 isolated from the Great Salt Lake, Utah.</title>
        <authorList>
            <person name="Jinkerson R.E."/>
            <person name="D'Adamo S."/>
            <person name="Posewitz M.C."/>
        </authorList>
    </citation>
    <scope>NUCLEOTIDE SEQUENCE</scope>
    <source>
        <strain evidence="1">GSL018</strain>
    </source>
</reference>
<gene>
    <name evidence="1" type="ORF">TSPGSL018_22327</name>
</gene>
<sequence>LVHFGPQLIVSFTEQYAMIFCSQFSFFFFLMKPSTHRYPCKIQRQNPTGLRTLLSELSCVTCSEIL</sequence>
<dbReference type="EMBL" id="GBEZ01009931">
    <property type="protein sequence ID" value="JAC75693.1"/>
    <property type="molecule type" value="Transcribed_RNA"/>
</dbReference>
<organism evidence="1">
    <name type="scientific">Tetraselmis sp. GSL018</name>
    <dbReference type="NCBI Taxonomy" id="582737"/>
    <lineage>
        <taxon>Eukaryota</taxon>
        <taxon>Viridiplantae</taxon>
        <taxon>Chlorophyta</taxon>
        <taxon>core chlorophytes</taxon>
        <taxon>Chlorodendrophyceae</taxon>
        <taxon>Chlorodendrales</taxon>
        <taxon>Chlorodendraceae</taxon>
        <taxon>Tetraselmis</taxon>
    </lineage>
</organism>
<feature type="non-terminal residue" evidence="1">
    <location>
        <position position="1"/>
    </location>
</feature>